<organism evidence="4 5">
    <name type="scientific">Microlunatus soli</name>
    <dbReference type="NCBI Taxonomy" id="630515"/>
    <lineage>
        <taxon>Bacteria</taxon>
        <taxon>Bacillati</taxon>
        <taxon>Actinomycetota</taxon>
        <taxon>Actinomycetes</taxon>
        <taxon>Propionibacteriales</taxon>
        <taxon>Propionibacteriaceae</taxon>
        <taxon>Microlunatus</taxon>
    </lineage>
</organism>
<evidence type="ECO:0000256" key="1">
    <source>
        <dbReference type="ARBA" id="ARBA00004953"/>
    </source>
</evidence>
<dbReference type="OrthoDB" id="5183775at2"/>
<comment type="pathway">
    <text evidence="1">Cofactor biosynthesis; adenosylcobalamin biosynthesis.</text>
</comment>
<evidence type="ECO:0000256" key="2">
    <source>
        <dbReference type="ARBA" id="ARBA00022573"/>
    </source>
</evidence>
<dbReference type="PANTHER" id="PTHR36925">
    <property type="entry name" value="COBALT-PRECORRIN-6A REDUCTASE"/>
    <property type="match status" value="1"/>
</dbReference>
<dbReference type="GO" id="GO:0016994">
    <property type="term" value="F:precorrin-6A reductase activity"/>
    <property type="evidence" value="ECO:0007669"/>
    <property type="project" value="InterPro"/>
</dbReference>
<evidence type="ECO:0000313" key="5">
    <source>
        <dbReference type="Proteomes" id="UP000199103"/>
    </source>
</evidence>
<keyword evidence="5" id="KW-1185">Reference proteome</keyword>
<dbReference type="Pfam" id="PF02571">
    <property type="entry name" value="CbiJ"/>
    <property type="match status" value="1"/>
</dbReference>
<dbReference type="STRING" id="630515.SAMN04489812_5217"/>
<dbReference type="PROSITE" id="PS51014">
    <property type="entry name" value="COBK_CBIJ"/>
    <property type="match status" value="1"/>
</dbReference>
<keyword evidence="2" id="KW-0169">Cobalamin biosynthesis</keyword>
<dbReference type="NCBIfam" id="TIGR00715">
    <property type="entry name" value="precor6x_red"/>
    <property type="match status" value="1"/>
</dbReference>
<dbReference type="GO" id="GO:0006265">
    <property type="term" value="P:DNA topological change"/>
    <property type="evidence" value="ECO:0007669"/>
    <property type="project" value="InterPro"/>
</dbReference>
<dbReference type="AlphaFoldDB" id="A0A1H1ZHE3"/>
<gene>
    <name evidence="4" type="ORF">SAMN04489812_5217</name>
</gene>
<dbReference type="Proteomes" id="UP000199103">
    <property type="component" value="Chromosome I"/>
</dbReference>
<evidence type="ECO:0000313" key="4">
    <source>
        <dbReference type="EMBL" id="SDT32977.1"/>
    </source>
</evidence>
<dbReference type="EMBL" id="LT629772">
    <property type="protein sequence ID" value="SDT32977.1"/>
    <property type="molecule type" value="Genomic_DNA"/>
</dbReference>
<reference evidence="4 5" key="1">
    <citation type="submission" date="2016-10" db="EMBL/GenBank/DDBJ databases">
        <authorList>
            <person name="de Groot N.N."/>
        </authorList>
    </citation>
    <scope>NUCLEOTIDE SEQUENCE [LARGE SCALE GENOMIC DNA]</scope>
    <source>
        <strain evidence="4 5">DSM 21800</strain>
    </source>
</reference>
<evidence type="ECO:0000256" key="3">
    <source>
        <dbReference type="ARBA" id="ARBA00023002"/>
    </source>
</evidence>
<accession>A0A1H1ZHE3</accession>
<dbReference type="GO" id="GO:0009236">
    <property type="term" value="P:cobalamin biosynthetic process"/>
    <property type="evidence" value="ECO:0007669"/>
    <property type="project" value="UniProtKB-UniPathway"/>
</dbReference>
<proteinExistence type="predicted"/>
<dbReference type="InterPro" id="IPR018126">
    <property type="entry name" value="SASP_alpha/beta-type_CS"/>
</dbReference>
<dbReference type="RefSeq" id="WP_091533169.1">
    <property type="nucleotide sequence ID" value="NZ_LT629772.1"/>
</dbReference>
<dbReference type="InterPro" id="IPR003723">
    <property type="entry name" value="Precorrin-6x_reduct"/>
</dbReference>
<dbReference type="PROSITE" id="PS00304">
    <property type="entry name" value="SASP_1"/>
    <property type="match status" value="1"/>
</dbReference>
<sequence length="243" mass="25983">MTILILGGTAEARSLAAELTGAGRPVISSLAGRVGNPRLPTGPVRIGGFGGTAGLIDYLLATKISVVVDATHPFAAQMSDHAAQASRRTGIPLFRLVRPGWSDHPVAANWDWVPDLATAAEHGTGSRRPFITTGRQSLPAFGSWADRDALIRLVDVPTSPLPARWTVLRSRGPYDHDHERTIFEQHRPDLLVTKDSGGDHTVAKVEVAAELGVDVLIVARPPIPEDVATVDSVPRMIDLLSVR</sequence>
<dbReference type="NCBIfam" id="NF005968">
    <property type="entry name" value="PRK08057.1-2"/>
    <property type="match status" value="1"/>
</dbReference>
<dbReference type="PANTHER" id="PTHR36925:SF1">
    <property type="entry name" value="COBALT-PRECORRIN-6A REDUCTASE"/>
    <property type="match status" value="1"/>
</dbReference>
<name>A0A1H1ZHE3_9ACTN</name>
<protein>
    <submittedName>
        <fullName evidence="4">Precorrin-6A/cobalt-precorrin-6A reductase</fullName>
    </submittedName>
</protein>
<keyword evidence="3" id="KW-0560">Oxidoreductase</keyword>
<dbReference type="GO" id="GO:0003690">
    <property type="term" value="F:double-stranded DNA binding"/>
    <property type="evidence" value="ECO:0007669"/>
    <property type="project" value="InterPro"/>
</dbReference>
<dbReference type="UniPathway" id="UPA00148"/>